<dbReference type="OrthoDB" id="3960873at2759"/>
<proteinExistence type="predicted"/>
<organism evidence="1 2">
    <name type="scientific">Phaeosphaeria nodorum (strain SN15 / ATCC MYA-4574 / FGSC 10173)</name>
    <name type="common">Glume blotch fungus</name>
    <name type="synonym">Parastagonospora nodorum</name>
    <dbReference type="NCBI Taxonomy" id="321614"/>
    <lineage>
        <taxon>Eukaryota</taxon>
        <taxon>Fungi</taxon>
        <taxon>Dikarya</taxon>
        <taxon>Ascomycota</taxon>
        <taxon>Pezizomycotina</taxon>
        <taxon>Dothideomycetes</taxon>
        <taxon>Pleosporomycetidae</taxon>
        <taxon>Pleosporales</taxon>
        <taxon>Pleosporineae</taxon>
        <taxon>Phaeosphaeriaceae</taxon>
        <taxon>Parastagonospora</taxon>
    </lineage>
</organism>
<evidence type="ECO:0000313" key="2">
    <source>
        <dbReference type="Proteomes" id="UP000663193"/>
    </source>
</evidence>
<dbReference type="EMBL" id="CP069026">
    <property type="protein sequence ID" value="QRC93975.1"/>
    <property type="molecule type" value="Genomic_DNA"/>
</dbReference>
<dbReference type="Proteomes" id="UP000663193">
    <property type="component" value="Chromosome 4"/>
</dbReference>
<keyword evidence="2" id="KW-1185">Reference proteome</keyword>
<reference evidence="2" key="1">
    <citation type="journal article" date="2021" name="BMC Genomics">
        <title>Chromosome-level genome assembly and manually-curated proteome of model necrotroph Parastagonospora nodorum Sn15 reveals a genome-wide trove of candidate effector homologs, and redundancy of virulence-related functions within an accessory chromosome.</title>
        <authorList>
            <person name="Bertazzoni S."/>
            <person name="Jones D.A.B."/>
            <person name="Phan H.T."/>
            <person name="Tan K.-C."/>
            <person name="Hane J.K."/>
        </authorList>
    </citation>
    <scope>NUCLEOTIDE SEQUENCE [LARGE SCALE GENOMIC DNA]</scope>
    <source>
        <strain evidence="2">SN15 / ATCC MYA-4574 / FGSC 10173)</strain>
    </source>
</reference>
<name>A0A7U2HW10_PHANO</name>
<protein>
    <submittedName>
        <fullName evidence="1">Uncharacterized protein</fullName>
    </submittedName>
</protein>
<evidence type="ECO:0000313" key="1">
    <source>
        <dbReference type="EMBL" id="QRC93975.1"/>
    </source>
</evidence>
<feature type="non-terminal residue" evidence="1">
    <location>
        <position position="1"/>
    </location>
</feature>
<gene>
    <name evidence="1" type="ORF">JI435_309900</name>
</gene>
<dbReference type="VEuPathDB" id="FungiDB:JI435_309900"/>
<dbReference type="AlphaFoldDB" id="A0A7U2HW10"/>
<accession>A0A7U2HW10</accession>
<sequence>ITSHANHLTDIRHATIGATIHSQIIRQPRPLSPLCVEGVVPLRHNPTRSEEICARALMLSKLDGTHERRIALVELRYDEMLLPLRSAAGHTTQHSRIGT</sequence>